<dbReference type="EMBL" id="KI913137">
    <property type="protein sequence ID" value="ETV76245.1"/>
    <property type="molecule type" value="Genomic_DNA"/>
</dbReference>
<gene>
    <name evidence="2" type="ORF">H257_09738</name>
</gene>
<dbReference type="InterPro" id="IPR036871">
    <property type="entry name" value="PX_dom_sf"/>
</dbReference>
<dbReference type="CDD" id="cd06093">
    <property type="entry name" value="PX_domain"/>
    <property type="match status" value="1"/>
</dbReference>
<reference evidence="2" key="1">
    <citation type="submission" date="2013-12" db="EMBL/GenBank/DDBJ databases">
        <title>The Genome Sequence of Aphanomyces astaci APO3.</title>
        <authorList>
            <consortium name="The Broad Institute Genomics Platform"/>
            <person name="Russ C."/>
            <person name="Tyler B."/>
            <person name="van West P."/>
            <person name="Dieguez-Uribeondo J."/>
            <person name="Young S.K."/>
            <person name="Zeng Q."/>
            <person name="Gargeya S."/>
            <person name="Fitzgerald M."/>
            <person name="Abouelleil A."/>
            <person name="Alvarado L."/>
            <person name="Chapman S.B."/>
            <person name="Gainer-Dewar J."/>
            <person name="Goldberg J."/>
            <person name="Griggs A."/>
            <person name="Gujja S."/>
            <person name="Hansen M."/>
            <person name="Howarth C."/>
            <person name="Imamovic A."/>
            <person name="Ireland A."/>
            <person name="Larimer J."/>
            <person name="McCowan C."/>
            <person name="Murphy C."/>
            <person name="Pearson M."/>
            <person name="Poon T.W."/>
            <person name="Priest M."/>
            <person name="Roberts A."/>
            <person name="Saif S."/>
            <person name="Shea T."/>
            <person name="Sykes S."/>
            <person name="Wortman J."/>
            <person name="Nusbaum C."/>
            <person name="Birren B."/>
        </authorList>
    </citation>
    <scope>NUCLEOTIDE SEQUENCE [LARGE SCALE GENOMIC DNA]</scope>
    <source>
        <strain evidence="2">APO3</strain>
    </source>
</reference>
<name>W4G994_APHAT</name>
<dbReference type="Gene3D" id="3.30.1520.10">
    <property type="entry name" value="Phox-like domain"/>
    <property type="match status" value="1"/>
</dbReference>
<evidence type="ECO:0000313" key="2">
    <source>
        <dbReference type="EMBL" id="ETV76245.1"/>
    </source>
</evidence>
<dbReference type="GeneID" id="20811734"/>
<dbReference type="SUPFAM" id="SSF64268">
    <property type="entry name" value="PX domain"/>
    <property type="match status" value="1"/>
</dbReference>
<dbReference type="OrthoDB" id="93876at2759"/>
<organism evidence="2">
    <name type="scientific">Aphanomyces astaci</name>
    <name type="common">Crayfish plague agent</name>
    <dbReference type="NCBI Taxonomy" id="112090"/>
    <lineage>
        <taxon>Eukaryota</taxon>
        <taxon>Sar</taxon>
        <taxon>Stramenopiles</taxon>
        <taxon>Oomycota</taxon>
        <taxon>Saprolegniomycetes</taxon>
        <taxon>Saprolegniales</taxon>
        <taxon>Verrucalvaceae</taxon>
        <taxon>Aphanomyces</taxon>
    </lineage>
</organism>
<dbReference type="InterPro" id="IPR001683">
    <property type="entry name" value="PX_dom"/>
</dbReference>
<sequence length="185" mass="20857">MVNLPASTTQHMADFSTCLVDHIMTASHHNTPTYEKDNAATTAVLHIKEWKYARAATGSYVEFTVVINETRAVTSPHRNIRVIQKRYAQFAALHEALIDLGFALPKMPTGDLWTNVLIKLTPHAVLDRRRGELQNVLTCISQSQQMQSTAPFREFVATNTSAMNYTSLRDAQFTPSHQITRQETK</sequence>
<dbReference type="VEuPathDB" id="FungiDB:H257_09738"/>
<dbReference type="GO" id="GO:0035091">
    <property type="term" value="F:phosphatidylinositol binding"/>
    <property type="evidence" value="ECO:0007669"/>
    <property type="project" value="InterPro"/>
</dbReference>
<dbReference type="Pfam" id="PF00787">
    <property type="entry name" value="PX"/>
    <property type="match status" value="1"/>
</dbReference>
<dbReference type="PROSITE" id="PS50195">
    <property type="entry name" value="PX"/>
    <property type="match status" value="1"/>
</dbReference>
<dbReference type="AlphaFoldDB" id="W4G994"/>
<dbReference type="RefSeq" id="XP_009834370.1">
    <property type="nucleotide sequence ID" value="XM_009836068.1"/>
</dbReference>
<proteinExistence type="predicted"/>
<feature type="domain" description="PX" evidence="1">
    <location>
        <begin position="41"/>
        <end position="163"/>
    </location>
</feature>
<accession>W4G994</accession>
<evidence type="ECO:0000259" key="1">
    <source>
        <dbReference type="PROSITE" id="PS50195"/>
    </source>
</evidence>
<protein>
    <recommendedName>
        <fullName evidence="1">PX domain-containing protein</fullName>
    </recommendedName>
</protein>